<keyword evidence="3" id="KW-0472">Membrane</keyword>
<dbReference type="Proteomes" id="UP001206788">
    <property type="component" value="Unassembled WGS sequence"/>
</dbReference>
<evidence type="ECO:0000256" key="1">
    <source>
        <dbReference type="ARBA" id="ARBA00022723"/>
    </source>
</evidence>
<comment type="caution">
    <text evidence="5">The sequence shown here is derived from an EMBL/GenBank/DDBJ whole genome shotgun (WGS) entry which is preliminary data.</text>
</comment>
<keyword evidence="3" id="KW-1133">Transmembrane helix</keyword>
<feature type="transmembrane region" description="Helical" evidence="3">
    <location>
        <begin position="32"/>
        <end position="53"/>
    </location>
</feature>
<gene>
    <name evidence="5" type="ORF">NY014_14490</name>
</gene>
<keyword evidence="2" id="KW-0378">Hydrolase</keyword>
<feature type="transmembrane region" description="Helical" evidence="3">
    <location>
        <begin position="117"/>
        <end position="139"/>
    </location>
</feature>
<evidence type="ECO:0000256" key="2">
    <source>
        <dbReference type="ARBA" id="ARBA00022801"/>
    </source>
</evidence>
<protein>
    <submittedName>
        <fullName evidence="5">Metallophosphoesterase</fullName>
    </submittedName>
</protein>
<dbReference type="EMBL" id="JANWGH010000003">
    <property type="protein sequence ID" value="MCS5491647.1"/>
    <property type="molecule type" value="Genomic_DNA"/>
</dbReference>
<evidence type="ECO:0000313" key="6">
    <source>
        <dbReference type="Proteomes" id="UP001206788"/>
    </source>
</evidence>
<proteinExistence type="predicted"/>
<dbReference type="CDD" id="cd07385">
    <property type="entry name" value="MPP_YkuE_C"/>
    <property type="match status" value="1"/>
</dbReference>
<dbReference type="RefSeq" id="WP_259415268.1">
    <property type="nucleotide sequence ID" value="NZ_JANWGH010000003.1"/>
</dbReference>
<dbReference type="InterPro" id="IPR051158">
    <property type="entry name" value="Metallophosphoesterase_sf"/>
</dbReference>
<dbReference type="Gene3D" id="3.60.21.10">
    <property type="match status" value="1"/>
</dbReference>
<evidence type="ECO:0000256" key="3">
    <source>
        <dbReference type="SAM" id="Phobius"/>
    </source>
</evidence>
<dbReference type="Pfam" id="PF00149">
    <property type="entry name" value="Metallophos"/>
    <property type="match status" value="1"/>
</dbReference>
<reference evidence="5 6" key="1">
    <citation type="submission" date="2022-08" db="EMBL/GenBank/DDBJ databases">
        <title>Algoriphagus sp. CAU 1643 isolated from mud.</title>
        <authorList>
            <person name="Kim W."/>
        </authorList>
    </citation>
    <scope>NUCLEOTIDE SEQUENCE [LARGE SCALE GENOMIC DNA]</scope>
    <source>
        <strain evidence="5 6">CAU 1643</strain>
    </source>
</reference>
<evidence type="ECO:0000313" key="5">
    <source>
        <dbReference type="EMBL" id="MCS5491647.1"/>
    </source>
</evidence>
<feature type="transmembrane region" description="Helical" evidence="3">
    <location>
        <begin position="65"/>
        <end position="87"/>
    </location>
</feature>
<accession>A0ABT2GCI8</accession>
<sequence length="406" mass="46518">MLIRILFYLAFLFLIDWYAIQAFKTSFPGNLWIKIAFWAFSIIVYLFVAYTFLTFNNRGVSSPNFGRMASLLILSIIPKLIILIFLFGEDILRVSTGVFHSLTGSREGDFLPDRRKFLNQTALALAAIPFVGILHGVLIGKYRYRVIRHTLEFDDLPEEFDGFTITQISDIHSGSFNDKKKLEYGVDLINRQGSDVILFTGDLVNNRSEEMEPWIETFKKLHAPMGKYSILGNHDYGDYMSWPSQEAKASNMQRLFQIQEELGFKLLRNENIQIQKGNSSIDLIGVENWGKGFAQYGDLAKAAANLTKESFKILMSHDPSHFDEEVKSFAHHIHLTLSGHTHGMQFGIEIPGFIKWSPASLRYPKWAGLYEELGRYLHVNRGFGFLAFPGRVGIWPEITVLELRRK</sequence>
<feature type="domain" description="Calcineurin-like phosphoesterase" evidence="4">
    <location>
        <begin position="164"/>
        <end position="343"/>
    </location>
</feature>
<evidence type="ECO:0000259" key="4">
    <source>
        <dbReference type="Pfam" id="PF00149"/>
    </source>
</evidence>
<dbReference type="InterPro" id="IPR004843">
    <property type="entry name" value="Calcineurin-like_PHP"/>
</dbReference>
<organism evidence="5 6">
    <name type="scientific">Algoriphagus limi</name>
    <dbReference type="NCBI Taxonomy" id="2975273"/>
    <lineage>
        <taxon>Bacteria</taxon>
        <taxon>Pseudomonadati</taxon>
        <taxon>Bacteroidota</taxon>
        <taxon>Cytophagia</taxon>
        <taxon>Cytophagales</taxon>
        <taxon>Cyclobacteriaceae</taxon>
        <taxon>Algoriphagus</taxon>
    </lineage>
</organism>
<dbReference type="PANTHER" id="PTHR31302">
    <property type="entry name" value="TRANSMEMBRANE PROTEIN WITH METALLOPHOSPHOESTERASE DOMAIN-RELATED"/>
    <property type="match status" value="1"/>
</dbReference>
<dbReference type="PANTHER" id="PTHR31302:SF31">
    <property type="entry name" value="PHOSPHODIESTERASE YAEI"/>
    <property type="match status" value="1"/>
</dbReference>
<keyword evidence="3" id="KW-0812">Transmembrane</keyword>
<dbReference type="InterPro" id="IPR029052">
    <property type="entry name" value="Metallo-depent_PP-like"/>
</dbReference>
<keyword evidence="6" id="KW-1185">Reference proteome</keyword>
<name>A0ABT2GCI8_9BACT</name>
<dbReference type="SUPFAM" id="SSF56300">
    <property type="entry name" value="Metallo-dependent phosphatases"/>
    <property type="match status" value="1"/>
</dbReference>
<keyword evidence="1" id="KW-0479">Metal-binding</keyword>